<evidence type="ECO:0000313" key="2">
    <source>
        <dbReference type="EMBL" id="MDR7354657.1"/>
    </source>
</evidence>
<keyword evidence="1" id="KW-1133">Transmembrane helix</keyword>
<sequence length="62" mass="7215">MDKLTKLLGVLLVAFSVMMLVGHLTQTLKYWWVALLITFLLYIPEIVSFFSRNPIREDNEVS</sequence>
<keyword evidence="3" id="KW-1185">Reference proteome</keyword>
<accession>A0ABU2B7R9</accession>
<gene>
    <name evidence="2" type="ORF">J2S37_001195</name>
</gene>
<comment type="caution">
    <text evidence="2">The sequence shown here is derived from an EMBL/GenBank/DDBJ whole genome shotgun (WGS) entry which is preliminary data.</text>
</comment>
<protein>
    <submittedName>
        <fullName evidence="2">Uncharacterized protein</fullName>
    </submittedName>
</protein>
<evidence type="ECO:0000313" key="3">
    <source>
        <dbReference type="Proteomes" id="UP001183619"/>
    </source>
</evidence>
<keyword evidence="1" id="KW-0812">Transmembrane</keyword>
<name>A0ABU2B7R9_9CORY</name>
<feature type="transmembrane region" description="Helical" evidence="1">
    <location>
        <begin position="7"/>
        <end position="24"/>
    </location>
</feature>
<keyword evidence="1" id="KW-0472">Membrane</keyword>
<reference evidence="2 3" key="1">
    <citation type="submission" date="2023-07" db="EMBL/GenBank/DDBJ databases">
        <title>Sequencing the genomes of 1000 actinobacteria strains.</title>
        <authorList>
            <person name="Klenk H.-P."/>
        </authorList>
    </citation>
    <scope>NUCLEOTIDE SEQUENCE [LARGE SCALE GENOMIC DNA]</scope>
    <source>
        <strain evidence="2 3">DSM 44508</strain>
    </source>
</reference>
<dbReference type="EMBL" id="JAVDYF010000001">
    <property type="protein sequence ID" value="MDR7354657.1"/>
    <property type="molecule type" value="Genomic_DNA"/>
</dbReference>
<evidence type="ECO:0000256" key="1">
    <source>
        <dbReference type="SAM" id="Phobius"/>
    </source>
</evidence>
<proteinExistence type="predicted"/>
<organism evidence="2 3">
    <name type="scientific">Corynebacterium felinum</name>
    <dbReference type="NCBI Taxonomy" id="131318"/>
    <lineage>
        <taxon>Bacteria</taxon>
        <taxon>Bacillati</taxon>
        <taxon>Actinomycetota</taxon>
        <taxon>Actinomycetes</taxon>
        <taxon>Mycobacteriales</taxon>
        <taxon>Corynebacteriaceae</taxon>
        <taxon>Corynebacterium</taxon>
    </lineage>
</organism>
<feature type="transmembrane region" description="Helical" evidence="1">
    <location>
        <begin position="30"/>
        <end position="50"/>
    </location>
</feature>
<dbReference type="Proteomes" id="UP001183619">
    <property type="component" value="Unassembled WGS sequence"/>
</dbReference>